<dbReference type="EMBL" id="MCGO01000071">
    <property type="protein sequence ID" value="ORY32461.1"/>
    <property type="molecule type" value="Genomic_DNA"/>
</dbReference>
<proteinExistence type="predicted"/>
<comment type="caution">
    <text evidence="2">The sequence shown here is derived from an EMBL/GenBank/DDBJ whole genome shotgun (WGS) entry which is preliminary data.</text>
</comment>
<evidence type="ECO:0000313" key="2">
    <source>
        <dbReference type="EMBL" id="ORY32461.1"/>
    </source>
</evidence>
<evidence type="ECO:0000256" key="1">
    <source>
        <dbReference type="SAM" id="MobiDB-lite"/>
    </source>
</evidence>
<name>A0A1Y2BC98_9FUNG</name>
<protein>
    <submittedName>
        <fullName evidence="2">Uncharacterized protein</fullName>
    </submittedName>
</protein>
<dbReference type="AlphaFoldDB" id="A0A1Y2BC98"/>
<feature type="region of interest" description="Disordered" evidence="1">
    <location>
        <begin position="1"/>
        <end position="92"/>
    </location>
</feature>
<keyword evidence="3" id="KW-1185">Reference proteome</keyword>
<reference evidence="2 3" key="1">
    <citation type="submission" date="2016-07" db="EMBL/GenBank/DDBJ databases">
        <title>Pervasive Adenine N6-methylation of Active Genes in Fungi.</title>
        <authorList>
            <consortium name="DOE Joint Genome Institute"/>
            <person name="Mondo S.J."/>
            <person name="Dannebaum R.O."/>
            <person name="Kuo R.C."/>
            <person name="Labutti K."/>
            <person name="Haridas S."/>
            <person name="Kuo A."/>
            <person name="Salamov A."/>
            <person name="Ahrendt S.R."/>
            <person name="Lipzen A."/>
            <person name="Sullivan W."/>
            <person name="Andreopoulos W.B."/>
            <person name="Clum A."/>
            <person name="Lindquist E."/>
            <person name="Daum C."/>
            <person name="Ramamoorthy G.K."/>
            <person name="Gryganskyi A."/>
            <person name="Culley D."/>
            <person name="Magnuson J.K."/>
            <person name="James T.Y."/>
            <person name="O'Malley M.A."/>
            <person name="Stajich J.E."/>
            <person name="Spatafora J.W."/>
            <person name="Visel A."/>
            <person name="Grigoriev I.V."/>
        </authorList>
    </citation>
    <scope>NUCLEOTIDE SEQUENCE [LARGE SCALE GENOMIC DNA]</scope>
    <source>
        <strain evidence="2 3">JEL800</strain>
    </source>
</reference>
<organism evidence="2 3">
    <name type="scientific">Rhizoclosmatium globosum</name>
    <dbReference type="NCBI Taxonomy" id="329046"/>
    <lineage>
        <taxon>Eukaryota</taxon>
        <taxon>Fungi</taxon>
        <taxon>Fungi incertae sedis</taxon>
        <taxon>Chytridiomycota</taxon>
        <taxon>Chytridiomycota incertae sedis</taxon>
        <taxon>Chytridiomycetes</taxon>
        <taxon>Chytridiales</taxon>
        <taxon>Chytriomycetaceae</taxon>
        <taxon>Rhizoclosmatium</taxon>
    </lineage>
</organism>
<feature type="compositionally biased region" description="Polar residues" evidence="1">
    <location>
        <begin position="65"/>
        <end position="75"/>
    </location>
</feature>
<sequence length="92" mass="9813">MNKKRGHDPDDEDVDDYQAGINSDGGSDSGMMEPDSPRTATTTDVRKLLRAEFGPNHLKKPAPVTTHTHGPSGSLSMRVGGGTPIRMPVKVS</sequence>
<dbReference type="Proteomes" id="UP000193642">
    <property type="component" value="Unassembled WGS sequence"/>
</dbReference>
<evidence type="ECO:0000313" key="3">
    <source>
        <dbReference type="Proteomes" id="UP000193642"/>
    </source>
</evidence>
<accession>A0A1Y2BC98</accession>
<gene>
    <name evidence="2" type="ORF">BCR33DRAFT_535739</name>
</gene>